<dbReference type="EMBL" id="JAVDVW010000001">
    <property type="protein sequence ID" value="MDR7097654.1"/>
    <property type="molecule type" value="Genomic_DNA"/>
</dbReference>
<gene>
    <name evidence="1" type="ORF">J2X04_000001</name>
</gene>
<proteinExistence type="predicted"/>
<feature type="non-terminal residue" evidence="1">
    <location>
        <position position="1"/>
    </location>
</feature>
<sequence>DYNGDGRGDLLLTNGTEVRMALGQSSGFTTAVVGAQPASGWMLAN</sequence>
<dbReference type="Proteomes" id="UP001267878">
    <property type="component" value="Unassembled WGS sequence"/>
</dbReference>
<evidence type="ECO:0000313" key="1">
    <source>
        <dbReference type="EMBL" id="MDR7097654.1"/>
    </source>
</evidence>
<accession>A0ABU1VJM6</accession>
<evidence type="ECO:0000313" key="2">
    <source>
        <dbReference type="Proteomes" id="UP001267878"/>
    </source>
</evidence>
<organism evidence="1 2">
    <name type="scientific">Agrilutibacter niabensis</name>
    <dbReference type="NCBI Taxonomy" id="380628"/>
    <lineage>
        <taxon>Bacteria</taxon>
        <taxon>Pseudomonadati</taxon>
        <taxon>Pseudomonadota</taxon>
        <taxon>Gammaproteobacteria</taxon>
        <taxon>Lysobacterales</taxon>
        <taxon>Lysobacteraceae</taxon>
        <taxon>Agrilutibacter</taxon>
    </lineage>
</organism>
<name>A0ABU1VJM6_9GAMM</name>
<protein>
    <recommendedName>
        <fullName evidence="3">VCBS repeat-containing protein</fullName>
    </recommendedName>
</protein>
<reference evidence="1 2" key="1">
    <citation type="submission" date="2023-07" db="EMBL/GenBank/DDBJ databases">
        <title>Sorghum-associated microbial communities from plants grown in Nebraska, USA.</title>
        <authorList>
            <person name="Schachtman D."/>
        </authorList>
    </citation>
    <scope>NUCLEOTIDE SEQUENCE [LARGE SCALE GENOMIC DNA]</scope>
    <source>
        <strain evidence="1 2">BE187</strain>
    </source>
</reference>
<keyword evidence="2" id="KW-1185">Reference proteome</keyword>
<comment type="caution">
    <text evidence="1">The sequence shown here is derived from an EMBL/GenBank/DDBJ whole genome shotgun (WGS) entry which is preliminary data.</text>
</comment>
<evidence type="ECO:0008006" key="3">
    <source>
        <dbReference type="Google" id="ProtNLM"/>
    </source>
</evidence>